<accession>A0A317D640</accession>
<evidence type="ECO:0000256" key="1">
    <source>
        <dbReference type="SAM" id="MobiDB-lite"/>
    </source>
</evidence>
<evidence type="ECO:0000313" key="3">
    <source>
        <dbReference type="Proteomes" id="UP000246050"/>
    </source>
</evidence>
<dbReference type="Proteomes" id="UP000246050">
    <property type="component" value="Unassembled WGS sequence"/>
</dbReference>
<protein>
    <submittedName>
        <fullName evidence="2">Uncharacterized protein</fullName>
    </submittedName>
</protein>
<gene>
    <name evidence="2" type="ORF">DKT69_29570</name>
</gene>
<organism evidence="2 3">
    <name type="scientific">Micromonospora sicca</name>
    <dbReference type="NCBI Taxonomy" id="2202420"/>
    <lineage>
        <taxon>Bacteria</taxon>
        <taxon>Bacillati</taxon>
        <taxon>Actinomycetota</taxon>
        <taxon>Actinomycetes</taxon>
        <taxon>Micromonosporales</taxon>
        <taxon>Micromonosporaceae</taxon>
        <taxon>Micromonospora</taxon>
    </lineage>
</organism>
<comment type="caution">
    <text evidence="2">The sequence shown here is derived from an EMBL/GenBank/DDBJ whole genome shotgun (WGS) entry which is preliminary data.</text>
</comment>
<dbReference type="AlphaFoldDB" id="A0A317D640"/>
<sequence length="281" mass="30925">MRKEFVCLREPMTNGSDRGVPPPHARPPSTRLMGRKGVALRLMLTALFEAQTRTEPGERPAGNPRPLSHAGRDGVAWTDLLATDADDAGNSRTMITRQDKQRRHLGNGLEALERACLVALPHRGEPRNIHREFMLLEETAAPTPKPPYSVPKNSDDSFVVPTALFTNGWISVLSDAELAFLLMTMLMYHPDEEEGVAVPAKARLQLMGIGPETYEAHRLLETFGLVRVTRQAGRAANGRVASVGTEGGRRALPDLVQLLPEGLKRDGYSTVADKLDSFFCR</sequence>
<evidence type="ECO:0000313" key="2">
    <source>
        <dbReference type="EMBL" id="PWR10199.1"/>
    </source>
</evidence>
<name>A0A317D640_9ACTN</name>
<dbReference type="EMBL" id="QGKS01000364">
    <property type="protein sequence ID" value="PWR10199.1"/>
    <property type="molecule type" value="Genomic_DNA"/>
</dbReference>
<feature type="region of interest" description="Disordered" evidence="1">
    <location>
        <begin position="51"/>
        <end position="72"/>
    </location>
</feature>
<proteinExistence type="predicted"/>
<feature type="region of interest" description="Disordered" evidence="1">
    <location>
        <begin position="10"/>
        <end position="31"/>
    </location>
</feature>
<reference evidence="2 3" key="1">
    <citation type="submission" date="2018-05" db="EMBL/GenBank/DDBJ databases">
        <title>Micromonosporas from Atacama Desert.</title>
        <authorList>
            <person name="Carro L."/>
            <person name="Golinska P."/>
            <person name="Klenk H.-P."/>
            <person name="Goodfellow M."/>
        </authorList>
    </citation>
    <scope>NUCLEOTIDE SEQUENCE [LARGE SCALE GENOMIC DNA]</scope>
    <source>
        <strain evidence="2 3">4G51</strain>
    </source>
</reference>